<accession>A0AAJ1HRR3</accession>
<name>A0AAJ1HRR3_LIMMU</name>
<proteinExistence type="predicted"/>
<dbReference type="RefSeq" id="WP_272207420.1">
    <property type="nucleotide sequence ID" value="NZ_JAQONC010000001.1"/>
</dbReference>
<organism evidence="1 2">
    <name type="scientific">Limosilactobacillus mucosae</name>
    <name type="common">Lactobacillus mucosae</name>
    <dbReference type="NCBI Taxonomy" id="97478"/>
    <lineage>
        <taxon>Bacteria</taxon>
        <taxon>Bacillati</taxon>
        <taxon>Bacillota</taxon>
        <taxon>Bacilli</taxon>
        <taxon>Lactobacillales</taxon>
        <taxon>Lactobacillaceae</taxon>
        <taxon>Limosilactobacillus</taxon>
    </lineage>
</organism>
<gene>
    <name evidence="1" type="ORF">PO158_09275</name>
</gene>
<sequence length="132" mass="15253">MKTMEYTKNSKETVECIAFVDYPVFEIQGKEYALVDLTDSRLVHEVDRELQKTKVDRDTFDFTLTRHGLYFIPDLNEYLDLLVTIDCELEDTFSSINSKSRYVSTNIGIRDLKLVADRGDAQVEPETVDVLC</sequence>
<protein>
    <submittedName>
        <fullName evidence="1">Uncharacterized protein</fullName>
    </submittedName>
</protein>
<reference evidence="1" key="1">
    <citation type="submission" date="2023-01" db="EMBL/GenBank/DDBJ databases">
        <title>Genome analysis of 13 Lactobacillus isolated from gut of wild boar.</title>
        <authorList>
            <person name="Papp P."/>
            <person name="Libisch B."/>
            <person name="Nagy T."/>
            <person name="Olasz F."/>
        </authorList>
    </citation>
    <scope>NUCLEOTIDE SEQUENCE</scope>
    <source>
        <strain evidence="1">F108</strain>
    </source>
</reference>
<evidence type="ECO:0000313" key="1">
    <source>
        <dbReference type="EMBL" id="MDC2828470.1"/>
    </source>
</evidence>
<dbReference type="EMBL" id="JAQOND010000032">
    <property type="protein sequence ID" value="MDC2828470.1"/>
    <property type="molecule type" value="Genomic_DNA"/>
</dbReference>
<dbReference type="AlphaFoldDB" id="A0AAJ1HRR3"/>
<evidence type="ECO:0000313" key="2">
    <source>
        <dbReference type="Proteomes" id="UP001218021"/>
    </source>
</evidence>
<comment type="caution">
    <text evidence="1">The sequence shown here is derived from an EMBL/GenBank/DDBJ whole genome shotgun (WGS) entry which is preliminary data.</text>
</comment>
<dbReference type="Proteomes" id="UP001218021">
    <property type="component" value="Unassembled WGS sequence"/>
</dbReference>